<protein>
    <submittedName>
        <fullName evidence="1">Uncharacterized protein</fullName>
    </submittedName>
</protein>
<accession>A0A9X0A191</accession>
<keyword evidence="2" id="KW-1185">Reference proteome</keyword>
<dbReference type="EMBL" id="MU825425">
    <property type="protein sequence ID" value="KAJ7389784.1"/>
    <property type="molecule type" value="Genomic_DNA"/>
</dbReference>
<reference evidence="1" key="1">
    <citation type="submission" date="2023-01" db="EMBL/GenBank/DDBJ databases">
        <title>Genome assembly of the deep-sea coral Lophelia pertusa.</title>
        <authorList>
            <person name="Herrera S."/>
            <person name="Cordes E."/>
        </authorList>
    </citation>
    <scope>NUCLEOTIDE SEQUENCE</scope>
    <source>
        <strain evidence="1">USNM1676648</strain>
        <tissue evidence="1">Polyp</tissue>
    </source>
</reference>
<evidence type="ECO:0000313" key="2">
    <source>
        <dbReference type="Proteomes" id="UP001163046"/>
    </source>
</evidence>
<name>A0A9X0A191_9CNID</name>
<dbReference type="OrthoDB" id="5988554at2759"/>
<organism evidence="1 2">
    <name type="scientific">Desmophyllum pertusum</name>
    <dbReference type="NCBI Taxonomy" id="174260"/>
    <lineage>
        <taxon>Eukaryota</taxon>
        <taxon>Metazoa</taxon>
        <taxon>Cnidaria</taxon>
        <taxon>Anthozoa</taxon>
        <taxon>Hexacorallia</taxon>
        <taxon>Scleractinia</taxon>
        <taxon>Caryophylliina</taxon>
        <taxon>Caryophylliidae</taxon>
        <taxon>Desmophyllum</taxon>
    </lineage>
</organism>
<sequence length="171" mass="19002">MVKKHSSKYSRFPTEDKDNVKKLVYILDHFGVAIQAYHEVTQMEGHDAMARSYVLEECQAELNAAINIVRTPGQSPGAEMHFPDLLKELIEKHEDPEGSQESHTHLLEFLDRLYSVTAGLGINMYYSILCHTQVKIGGYGAAISHSSNLLVCSFAMLNDTNVMSSSGRQAG</sequence>
<gene>
    <name evidence="1" type="ORF">OS493_029206</name>
</gene>
<comment type="caution">
    <text evidence="1">The sequence shown here is derived from an EMBL/GenBank/DDBJ whole genome shotgun (WGS) entry which is preliminary data.</text>
</comment>
<dbReference type="AlphaFoldDB" id="A0A9X0A191"/>
<proteinExistence type="predicted"/>
<evidence type="ECO:0000313" key="1">
    <source>
        <dbReference type="EMBL" id="KAJ7389784.1"/>
    </source>
</evidence>
<dbReference type="Proteomes" id="UP001163046">
    <property type="component" value="Unassembled WGS sequence"/>
</dbReference>